<comment type="caution">
    <text evidence="1">The sequence shown here is derived from an EMBL/GenBank/DDBJ whole genome shotgun (WGS) entry which is preliminary data.</text>
</comment>
<proteinExistence type="predicted"/>
<dbReference type="Proteomes" id="UP001165263">
    <property type="component" value="Unassembled WGS sequence"/>
</dbReference>
<dbReference type="EMBL" id="JANUHC010000001">
    <property type="protein sequence ID" value="MCS0628363.1"/>
    <property type="molecule type" value="Genomic_DNA"/>
</dbReference>
<protein>
    <recommendedName>
        <fullName evidence="3">Lipoprotein</fullName>
    </recommendedName>
</protein>
<name>A0ABT2BTD3_9BURK</name>
<evidence type="ECO:0008006" key="3">
    <source>
        <dbReference type="Google" id="ProtNLM"/>
    </source>
</evidence>
<evidence type="ECO:0000313" key="2">
    <source>
        <dbReference type="Proteomes" id="UP001165263"/>
    </source>
</evidence>
<sequence>MRIFLPACSLALLAGCATTPAPRSLDTAGLTAVRNQSVAVTSRPRPGFAVLKAGNMMFGALGGLAGVDEGNKIATANGLPNPADAIAQELVIALRDTQGAQSAAPVAVETNDVERIAAQAKGKARFVLDVETRMWHVTYFPTDWTHYQVPYAAVARLIDADTARVLAEASCKVEPGTNAGAPTYDELLAGGAARLKATIAASVATCAAQFKRDMFAMREAAASAVAAAASAPAPAAETVAWTGTMACGARNDSGPNAAAYEAKFSVDVQGPSVRAHRKTADVEETLAGEVRGDQLELRGTGNRVADPARSWGLGVSGAFAPGATSYVGKGNMVVGGRPIRACELRMTRA</sequence>
<organism evidence="1 2">
    <name type="scientific">Telluria mixta</name>
    <dbReference type="NCBI Taxonomy" id="34071"/>
    <lineage>
        <taxon>Bacteria</taxon>
        <taxon>Pseudomonadati</taxon>
        <taxon>Pseudomonadota</taxon>
        <taxon>Betaproteobacteria</taxon>
        <taxon>Burkholderiales</taxon>
        <taxon>Oxalobacteraceae</taxon>
        <taxon>Telluria group</taxon>
        <taxon>Telluria</taxon>
    </lineage>
</organism>
<keyword evidence="2" id="KW-1185">Reference proteome</keyword>
<dbReference type="RefSeq" id="WP_259447597.1">
    <property type="nucleotide sequence ID" value="NZ_CP119520.1"/>
</dbReference>
<accession>A0ABT2BTD3</accession>
<dbReference type="PROSITE" id="PS51257">
    <property type="entry name" value="PROKAR_LIPOPROTEIN"/>
    <property type="match status" value="1"/>
</dbReference>
<evidence type="ECO:0000313" key="1">
    <source>
        <dbReference type="EMBL" id="MCS0628363.1"/>
    </source>
</evidence>
<gene>
    <name evidence="1" type="ORF">NX786_03335</name>
</gene>
<reference evidence="1" key="1">
    <citation type="submission" date="2022-08" db="EMBL/GenBank/DDBJ databases">
        <title>Reclassification of Massilia species as members of the genera Telluria, Duganella, Pseudoduganella, Mokoshia gen. nov. and Zemynaea gen. nov. using orthogonal and non-orthogonal genome-based approaches.</title>
        <authorList>
            <person name="Bowman J.P."/>
        </authorList>
    </citation>
    <scope>NUCLEOTIDE SEQUENCE</scope>
    <source>
        <strain evidence="1">LMG 11547</strain>
    </source>
</reference>